<accession>A0A518BUD9</accession>
<name>A0A518BUD9_9BACT</name>
<evidence type="ECO:0000313" key="3">
    <source>
        <dbReference type="EMBL" id="QDU70598.1"/>
    </source>
</evidence>
<dbReference type="EMBL" id="CP036280">
    <property type="protein sequence ID" value="QDU70598.1"/>
    <property type="molecule type" value="Genomic_DNA"/>
</dbReference>
<dbReference type="Pfam" id="PF11932">
    <property type="entry name" value="DUF3450"/>
    <property type="match status" value="1"/>
</dbReference>
<gene>
    <name evidence="3" type="ORF">Pan265_04260</name>
</gene>
<keyword evidence="1" id="KW-0175">Coiled coil</keyword>
<dbReference type="Proteomes" id="UP000320386">
    <property type="component" value="Chromosome"/>
</dbReference>
<organism evidence="3 4">
    <name type="scientific">Mucisphaera calidilacus</name>
    <dbReference type="NCBI Taxonomy" id="2527982"/>
    <lineage>
        <taxon>Bacteria</taxon>
        <taxon>Pseudomonadati</taxon>
        <taxon>Planctomycetota</taxon>
        <taxon>Phycisphaerae</taxon>
        <taxon>Phycisphaerales</taxon>
        <taxon>Phycisphaeraceae</taxon>
        <taxon>Mucisphaera</taxon>
    </lineage>
</organism>
<evidence type="ECO:0008006" key="5">
    <source>
        <dbReference type="Google" id="ProtNLM"/>
    </source>
</evidence>
<dbReference type="RefSeq" id="WP_236254587.1">
    <property type="nucleotide sequence ID" value="NZ_CP036280.1"/>
</dbReference>
<dbReference type="AlphaFoldDB" id="A0A518BUD9"/>
<keyword evidence="4" id="KW-1185">Reference proteome</keyword>
<protein>
    <recommendedName>
        <fullName evidence="5">DUF3450 family protein</fullName>
    </recommendedName>
</protein>
<evidence type="ECO:0000313" key="4">
    <source>
        <dbReference type="Proteomes" id="UP000320386"/>
    </source>
</evidence>
<dbReference type="KEGG" id="mcad:Pan265_04260"/>
<proteinExistence type="predicted"/>
<feature type="chain" id="PRO_5022155612" description="DUF3450 family protein" evidence="2">
    <location>
        <begin position="31"/>
        <end position="269"/>
    </location>
</feature>
<evidence type="ECO:0000256" key="1">
    <source>
        <dbReference type="SAM" id="Coils"/>
    </source>
</evidence>
<evidence type="ECO:0000256" key="2">
    <source>
        <dbReference type="SAM" id="SignalP"/>
    </source>
</evidence>
<feature type="coiled-coil region" evidence="1">
    <location>
        <begin position="63"/>
        <end position="118"/>
    </location>
</feature>
<sequence length="269" mass="29242" precursor="true">MKHLLTHPLTPSGMAVGLLAVVLGTGLCSAADDPDATPSLTIDQTRDQLEQWVETRRLISKEKRDLEIARELLLERIAVIEAEIEAIRGKIVETEESLAKTDEQYNELTSENEMLKGASETLLATLGAMEEQVRRLLISSPTPVVNQVKILSQQIPGDPESTDLPMSNRYQNVIGILNEINKFNSVVTVANETREVGDGQSAEVTVMYLGVSKAYYTGRSGAIGGVGTPAADGWDWEPVNSAGPAIKLAIDIYKNEEVAAFVDLPLEVQ</sequence>
<dbReference type="InterPro" id="IPR016866">
    <property type="entry name" value="UCP028069"/>
</dbReference>
<feature type="signal peptide" evidence="2">
    <location>
        <begin position="1"/>
        <end position="30"/>
    </location>
</feature>
<reference evidence="3 4" key="1">
    <citation type="submission" date="2019-02" db="EMBL/GenBank/DDBJ databases">
        <title>Deep-cultivation of Planctomycetes and their phenomic and genomic characterization uncovers novel biology.</title>
        <authorList>
            <person name="Wiegand S."/>
            <person name="Jogler M."/>
            <person name="Boedeker C."/>
            <person name="Pinto D."/>
            <person name="Vollmers J."/>
            <person name="Rivas-Marin E."/>
            <person name="Kohn T."/>
            <person name="Peeters S.H."/>
            <person name="Heuer A."/>
            <person name="Rast P."/>
            <person name="Oberbeckmann S."/>
            <person name="Bunk B."/>
            <person name="Jeske O."/>
            <person name="Meyerdierks A."/>
            <person name="Storesund J.E."/>
            <person name="Kallscheuer N."/>
            <person name="Luecker S."/>
            <person name="Lage O.M."/>
            <person name="Pohl T."/>
            <person name="Merkel B.J."/>
            <person name="Hornburger P."/>
            <person name="Mueller R.-W."/>
            <person name="Bruemmer F."/>
            <person name="Labrenz M."/>
            <person name="Spormann A.M."/>
            <person name="Op den Camp H."/>
            <person name="Overmann J."/>
            <person name="Amann R."/>
            <person name="Jetten M.S.M."/>
            <person name="Mascher T."/>
            <person name="Medema M.H."/>
            <person name="Devos D.P."/>
            <person name="Kaster A.-K."/>
            <person name="Ovreas L."/>
            <person name="Rohde M."/>
            <person name="Galperin M.Y."/>
            <person name="Jogler C."/>
        </authorList>
    </citation>
    <scope>NUCLEOTIDE SEQUENCE [LARGE SCALE GENOMIC DNA]</scope>
    <source>
        <strain evidence="3 4">Pan265</strain>
    </source>
</reference>
<keyword evidence="2" id="KW-0732">Signal</keyword>